<accession>A0A8A4TQS0</accession>
<feature type="binding site" evidence="2">
    <location>
        <position position="214"/>
    </location>
    <ligand>
        <name>Mg(2+)</name>
        <dbReference type="ChEBI" id="CHEBI:18420"/>
        <label>3</label>
    </ligand>
</feature>
<keyword evidence="2" id="KW-0067">ATP-binding</keyword>
<dbReference type="InterPro" id="IPR006283">
    <property type="entry name" value="ThiL-like"/>
</dbReference>
<feature type="binding site" evidence="2">
    <location>
        <position position="43"/>
    </location>
    <ligand>
        <name>Mg(2+)</name>
        <dbReference type="ChEBI" id="CHEBI:18420"/>
        <label>4</label>
    </ligand>
</feature>
<keyword evidence="1 2" id="KW-0784">Thiamine biosynthesis</keyword>
<dbReference type="PANTHER" id="PTHR30270">
    <property type="entry name" value="THIAMINE-MONOPHOSPHATE KINASE"/>
    <property type="match status" value="1"/>
</dbReference>
<feature type="binding site" evidence="2">
    <location>
        <position position="262"/>
    </location>
    <ligand>
        <name>substrate</name>
    </ligand>
</feature>
<feature type="binding site" evidence="2">
    <location>
        <position position="28"/>
    </location>
    <ligand>
        <name>Mg(2+)</name>
        <dbReference type="ChEBI" id="CHEBI:18420"/>
        <label>4</label>
    </ligand>
</feature>
<dbReference type="EC" id="2.7.4.16" evidence="2"/>
<evidence type="ECO:0000313" key="6">
    <source>
        <dbReference type="Proteomes" id="UP000663929"/>
    </source>
</evidence>
<evidence type="ECO:0000313" key="5">
    <source>
        <dbReference type="EMBL" id="QTD51432.1"/>
    </source>
</evidence>
<protein>
    <recommendedName>
        <fullName evidence="2">Thiamine-monophosphate kinase</fullName>
        <shortName evidence="2">TMP kinase</shortName>
        <shortName evidence="2">Thiamine-phosphate kinase</shortName>
        <ecNumber evidence="2">2.7.4.16</ecNumber>
    </recommendedName>
</protein>
<dbReference type="Gene3D" id="3.30.1330.10">
    <property type="entry name" value="PurM-like, N-terminal domain"/>
    <property type="match status" value="1"/>
</dbReference>
<reference evidence="5" key="1">
    <citation type="submission" date="2021-03" db="EMBL/GenBank/DDBJ databases">
        <title>Acanthopleuribacteraceae sp. M133.</title>
        <authorList>
            <person name="Wang G."/>
        </authorList>
    </citation>
    <scope>NUCLEOTIDE SEQUENCE</scope>
    <source>
        <strain evidence="5">M133</strain>
    </source>
</reference>
<dbReference type="HAMAP" id="MF_02128">
    <property type="entry name" value="TMP_kinase"/>
    <property type="match status" value="1"/>
</dbReference>
<feature type="binding site" evidence="2">
    <location>
        <position position="216"/>
    </location>
    <ligand>
        <name>ATP</name>
        <dbReference type="ChEBI" id="CHEBI:30616"/>
    </ligand>
</feature>
<dbReference type="EMBL" id="CP071793">
    <property type="protein sequence ID" value="QTD51432.1"/>
    <property type="molecule type" value="Genomic_DNA"/>
</dbReference>
<comment type="similarity">
    <text evidence="2">Belongs to the thiamine-monophosphate kinase family.</text>
</comment>
<organism evidence="5 6">
    <name type="scientific">Sulfidibacter corallicola</name>
    <dbReference type="NCBI Taxonomy" id="2818388"/>
    <lineage>
        <taxon>Bacteria</taxon>
        <taxon>Pseudomonadati</taxon>
        <taxon>Acidobacteriota</taxon>
        <taxon>Holophagae</taxon>
        <taxon>Acanthopleuribacterales</taxon>
        <taxon>Acanthopleuribacteraceae</taxon>
        <taxon>Sulfidibacter</taxon>
    </lineage>
</organism>
<evidence type="ECO:0000256" key="2">
    <source>
        <dbReference type="HAMAP-Rule" id="MF_02128"/>
    </source>
</evidence>
<feature type="binding site" evidence="2">
    <location>
        <position position="73"/>
    </location>
    <ligand>
        <name>Mg(2+)</name>
        <dbReference type="ChEBI" id="CHEBI:18420"/>
        <label>3</label>
    </ligand>
</feature>
<keyword evidence="2" id="KW-0479">Metal-binding</keyword>
<dbReference type="GO" id="GO:0009229">
    <property type="term" value="P:thiamine diphosphate biosynthetic process"/>
    <property type="evidence" value="ECO:0007669"/>
    <property type="project" value="UniProtKB-UniRule"/>
</dbReference>
<keyword evidence="2" id="KW-0547">Nucleotide-binding</keyword>
<dbReference type="KEGG" id="scor:J3U87_03090"/>
<dbReference type="RefSeq" id="WP_237381559.1">
    <property type="nucleotide sequence ID" value="NZ_CP071793.1"/>
</dbReference>
<dbReference type="Proteomes" id="UP000663929">
    <property type="component" value="Chromosome"/>
</dbReference>
<dbReference type="PIRSF" id="PIRSF005303">
    <property type="entry name" value="Thiam_monoph_kin"/>
    <property type="match status" value="1"/>
</dbReference>
<proteinExistence type="inferred from homology"/>
<gene>
    <name evidence="2 5" type="primary">thiL</name>
    <name evidence="5" type="ORF">J3U87_03090</name>
</gene>
<feature type="binding site" evidence="2">
    <location>
        <position position="44"/>
    </location>
    <ligand>
        <name>Mg(2+)</name>
        <dbReference type="ChEBI" id="CHEBI:18420"/>
        <label>1</label>
    </ligand>
</feature>
<dbReference type="SUPFAM" id="SSF56042">
    <property type="entry name" value="PurM C-terminal domain-like"/>
    <property type="match status" value="1"/>
</dbReference>
<feature type="binding site" evidence="2">
    <location>
        <position position="28"/>
    </location>
    <ligand>
        <name>Mg(2+)</name>
        <dbReference type="ChEBI" id="CHEBI:18420"/>
        <label>3</label>
    </ligand>
</feature>
<evidence type="ECO:0000259" key="3">
    <source>
        <dbReference type="Pfam" id="PF00586"/>
    </source>
</evidence>
<keyword evidence="2 5" id="KW-0418">Kinase</keyword>
<feature type="domain" description="PurM-like N-terminal" evidence="3">
    <location>
        <begin position="27"/>
        <end position="139"/>
    </location>
</feature>
<dbReference type="InterPro" id="IPR036676">
    <property type="entry name" value="PurM-like_C_sf"/>
</dbReference>
<comment type="caution">
    <text evidence="2">Lacks conserved residue(s) required for the propagation of feature annotation.</text>
</comment>
<keyword evidence="2 5" id="KW-0808">Transferase</keyword>
<feature type="binding site" evidence="2">
    <location>
        <position position="45"/>
    </location>
    <ligand>
        <name>Mg(2+)</name>
        <dbReference type="ChEBI" id="CHEBI:18420"/>
        <label>1</label>
    </ligand>
</feature>
<feature type="binding site" evidence="2">
    <location>
        <position position="73"/>
    </location>
    <ligand>
        <name>Mg(2+)</name>
        <dbReference type="ChEBI" id="CHEBI:18420"/>
        <label>2</label>
    </ligand>
</feature>
<dbReference type="GO" id="GO:0005524">
    <property type="term" value="F:ATP binding"/>
    <property type="evidence" value="ECO:0007669"/>
    <property type="project" value="UniProtKB-UniRule"/>
</dbReference>
<dbReference type="InterPro" id="IPR016188">
    <property type="entry name" value="PurM-like_N"/>
</dbReference>
<feature type="binding site" evidence="2">
    <location>
        <position position="45"/>
    </location>
    <ligand>
        <name>Mg(2+)</name>
        <dbReference type="ChEBI" id="CHEBI:18420"/>
        <label>2</label>
    </ligand>
</feature>
<feature type="domain" description="PurM-like C-terminal" evidence="4">
    <location>
        <begin position="209"/>
        <end position="302"/>
    </location>
</feature>
<feature type="binding site" evidence="2">
    <location>
        <position position="147"/>
    </location>
    <ligand>
        <name>ATP</name>
        <dbReference type="ChEBI" id="CHEBI:30616"/>
    </ligand>
</feature>
<sequence length="325" mass="35254">MSEIVGNLDEDALIEAFFAPLAPDLSDDVATIEPSHGRRLLITTDALLEKVHFLRDSRADWVGQKAVRANVSDIVADGGRPRWLTLTLGLPNDLPVSWVAGFARGLAQACSSLNVRLIGGDTTCTHSDIFISVTAIGEVDQVGRVTRSGALPGHLLAVTGYLGESGIGLDMVLGKNDDPRVDRESWMARHFIPPFRGSFSWRAADFHFLSAMMDLSDGLVQDLPRLCRASGVGAEVDLEAIPVSRGARELGLTAREAVTRGEDFELLMAFDPEHQESLRQLAHLHEVPFTRIGRVVAGKGVRFLEDGLEVEGIGKGWRHFGTSGI</sequence>
<dbReference type="CDD" id="cd02194">
    <property type="entry name" value="ThiL"/>
    <property type="match status" value="1"/>
</dbReference>
<dbReference type="Pfam" id="PF02769">
    <property type="entry name" value="AIRS_C"/>
    <property type="match status" value="1"/>
</dbReference>
<keyword evidence="6" id="KW-1185">Reference proteome</keyword>
<dbReference type="GO" id="GO:0009030">
    <property type="term" value="F:thiamine-phosphate kinase activity"/>
    <property type="evidence" value="ECO:0007669"/>
    <property type="project" value="UniProtKB-UniRule"/>
</dbReference>
<dbReference type="PANTHER" id="PTHR30270:SF0">
    <property type="entry name" value="THIAMINE-MONOPHOSPHATE KINASE"/>
    <property type="match status" value="1"/>
</dbReference>
<dbReference type="SUPFAM" id="SSF55326">
    <property type="entry name" value="PurM N-terminal domain-like"/>
    <property type="match status" value="1"/>
</dbReference>
<keyword evidence="2" id="KW-0460">Magnesium</keyword>
<dbReference type="AlphaFoldDB" id="A0A8A4TQS0"/>
<name>A0A8A4TQS0_SULCO</name>
<feature type="binding site" evidence="2">
    <location>
        <begin position="120"/>
        <end position="121"/>
    </location>
    <ligand>
        <name>ATP</name>
        <dbReference type="ChEBI" id="CHEBI:30616"/>
    </ligand>
</feature>
<comment type="function">
    <text evidence="2">Catalyzes the ATP-dependent phosphorylation of thiamine-monophosphate (TMP) to form thiamine-pyrophosphate (TPP), the active form of vitamin B1.</text>
</comment>
<comment type="catalytic activity">
    <reaction evidence="2">
        <text>thiamine phosphate + ATP = thiamine diphosphate + ADP</text>
        <dbReference type="Rhea" id="RHEA:15913"/>
        <dbReference type="ChEBI" id="CHEBI:30616"/>
        <dbReference type="ChEBI" id="CHEBI:37575"/>
        <dbReference type="ChEBI" id="CHEBI:58937"/>
        <dbReference type="ChEBI" id="CHEBI:456216"/>
        <dbReference type="EC" id="2.7.4.16"/>
    </reaction>
</comment>
<dbReference type="Gene3D" id="3.90.650.10">
    <property type="entry name" value="PurM-like C-terminal domain"/>
    <property type="match status" value="1"/>
</dbReference>
<dbReference type="UniPathway" id="UPA00060">
    <property type="reaction ID" value="UER00142"/>
</dbReference>
<comment type="pathway">
    <text evidence="2">Cofactor biosynthesis; thiamine diphosphate biosynthesis; thiamine diphosphate from thiamine phosphate: step 1/1.</text>
</comment>
<feature type="binding site" evidence="2">
    <location>
        <position position="121"/>
    </location>
    <ligand>
        <name>Mg(2+)</name>
        <dbReference type="ChEBI" id="CHEBI:18420"/>
        <label>1</label>
    </ligand>
</feature>
<comment type="miscellaneous">
    <text evidence="2">Reaction mechanism of ThiL seems to utilize a direct, inline transfer of the gamma-phosphate of ATP to TMP rather than a phosphorylated enzyme intermediate.</text>
</comment>
<feature type="binding site" evidence="2">
    <location>
        <position position="317"/>
    </location>
    <ligand>
        <name>substrate</name>
    </ligand>
</feature>
<dbReference type="InterPro" id="IPR036921">
    <property type="entry name" value="PurM-like_N_sf"/>
</dbReference>
<feature type="binding site" evidence="2">
    <location>
        <position position="217"/>
    </location>
    <ligand>
        <name>Mg(2+)</name>
        <dbReference type="ChEBI" id="CHEBI:18420"/>
        <label>5</label>
    </ligand>
</feature>
<evidence type="ECO:0000259" key="4">
    <source>
        <dbReference type="Pfam" id="PF02769"/>
    </source>
</evidence>
<feature type="binding site" evidence="2">
    <location>
        <position position="73"/>
    </location>
    <ligand>
        <name>Mg(2+)</name>
        <dbReference type="ChEBI" id="CHEBI:18420"/>
        <label>4</label>
    </ligand>
</feature>
<dbReference type="NCBIfam" id="TIGR01379">
    <property type="entry name" value="thiL"/>
    <property type="match status" value="1"/>
</dbReference>
<dbReference type="InterPro" id="IPR010918">
    <property type="entry name" value="PurM-like_C_dom"/>
</dbReference>
<evidence type="ECO:0000256" key="1">
    <source>
        <dbReference type="ARBA" id="ARBA00022977"/>
    </source>
</evidence>
<dbReference type="Pfam" id="PF00586">
    <property type="entry name" value="AIRS"/>
    <property type="match status" value="1"/>
</dbReference>
<feature type="binding site" evidence="2">
    <location>
        <position position="52"/>
    </location>
    <ligand>
        <name>substrate</name>
    </ligand>
</feature>
<dbReference type="GO" id="GO:0009228">
    <property type="term" value="P:thiamine biosynthetic process"/>
    <property type="evidence" value="ECO:0007669"/>
    <property type="project" value="UniProtKB-KW"/>
</dbReference>
<dbReference type="GO" id="GO:0000287">
    <property type="term" value="F:magnesium ion binding"/>
    <property type="evidence" value="ECO:0007669"/>
    <property type="project" value="UniProtKB-UniRule"/>
</dbReference>